<feature type="coiled-coil region" evidence="1">
    <location>
        <begin position="121"/>
        <end position="148"/>
    </location>
</feature>
<gene>
    <name evidence="2" type="ORF">QGN29_02285</name>
</gene>
<sequence>MIAITNETLSRFYEEPLLIIVSSDAPASLIECLTQIGSVLFFDGRLNLGHQETDQTESMINLLDAYPVAHLIFILKEEHRSILTEFQSAKEINRCNNIIDDFPLEQQSAEQLLTCLSASIITSLSSRSANAEKQITALRLENDIQQQDLTFLRSKLIEQDRSSFSLKYSRAVSGNSLELNEKQPTYTESIPASLYQIAVIDLYISSVKTKQGNLQIKVIRNADETEMAMISLKAEEIAQGWLHLPIENPSFLISDFTIHIEQTDGLEIAFSRGSMQSIEAAVPQKPLAIKVWQYHGKSYDFDDFLRYFHLSTKRFKEYELRTKTSYGDALPALVESLGYGPVGWSFDGSMLLHSLPDHNCSANAYIEKTCPEGAYRVETHFRLKGDDLENFRLVSVVFDGDSDLLPEALSAIESQIVQQSKQEGWMTSEKYSCVWAGLGATTSSVSNVKVDCPPEILHNSKTLAWMLVPLKKGRGRVTAILESFNVQI</sequence>
<dbReference type="Proteomes" id="UP001268683">
    <property type="component" value="Chromosome"/>
</dbReference>
<proteinExistence type="predicted"/>
<protein>
    <submittedName>
        <fullName evidence="2">DUF6212 domain-containing protein</fullName>
    </submittedName>
</protein>
<name>A0AA52EEF2_9PROT</name>
<reference evidence="2" key="1">
    <citation type="submission" date="2023-04" db="EMBL/GenBank/DDBJ databases">
        <title>Complete genome sequence of Temperatibacter marinus.</title>
        <authorList>
            <person name="Rong J.-C."/>
            <person name="Yi M.-L."/>
            <person name="Zhao Q."/>
        </authorList>
    </citation>
    <scope>NUCLEOTIDE SEQUENCE</scope>
    <source>
        <strain evidence="2">NBRC 110045</strain>
    </source>
</reference>
<evidence type="ECO:0000313" key="2">
    <source>
        <dbReference type="EMBL" id="WND03195.1"/>
    </source>
</evidence>
<dbReference type="EMBL" id="CP123872">
    <property type="protein sequence ID" value="WND03195.1"/>
    <property type="molecule type" value="Genomic_DNA"/>
</dbReference>
<dbReference type="KEGG" id="tmk:QGN29_02285"/>
<dbReference type="Pfam" id="PF19717">
    <property type="entry name" value="DUF6212"/>
    <property type="match status" value="1"/>
</dbReference>
<evidence type="ECO:0000256" key="1">
    <source>
        <dbReference type="SAM" id="Coils"/>
    </source>
</evidence>
<dbReference type="InterPro" id="IPR046184">
    <property type="entry name" value="DUF6212"/>
</dbReference>
<accession>A0AA52EEF2</accession>
<dbReference type="RefSeq" id="WP_310799044.1">
    <property type="nucleotide sequence ID" value="NZ_CP123872.1"/>
</dbReference>
<dbReference type="AlphaFoldDB" id="A0AA52EEF2"/>
<keyword evidence="1" id="KW-0175">Coiled coil</keyword>
<evidence type="ECO:0000313" key="3">
    <source>
        <dbReference type="Proteomes" id="UP001268683"/>
    </source>
</evidence>
<keyword evidence="3" id="KW-1185">Reference proteome</keyword>
<organism evidence="2 3">
    <name type="scientific">Temperatibacter marinus</name>
    <dbReference type="NCBI Taxonomy" id="1456591"/>
    <lineage>
        <taxon>Bacteria</taxon>
        <taxon>Pseudomonadati</taxon>
        <taxon>Pseudomonadota</taxon>
        <taxon>Alphaproteobacteria</taxon>
        <taxon>Kordiimonadales</taxon>
        <taxon>Temperatibacteraceae</taxon>
        <taxon>Temperatibacter</taxon>
    </lineage>
</organism>